<dbReference type="Proteomes" id="UP000269693">
    <property type="component" value="Chromosome"/>
</dbReference>
<dbReference type="EMBL" id="CP050861">
    <property type="protein sequence ID" value="UTD16649.1"/>
    <property type="molecule type" value="Genomic_DNA"/>
</dbReference>
<dbReference type="PANTHER" id="PTHR43280:SF32">
    <property type="entry name" value="TRANSCRIPTIONAL REGULATORY PROTEIN"/>
    <property type="match status" value="1"/>
</dbReference>
<keyword evidence="1" id="KW-0805">Transcription regulation</keyword>
<dbReference type="PANTHER" id="PTHR43280">
    <property type="entry name" value="ARAC-FAMILY TRANSCRIPTIONAL REGULATOR"/>
    <property type="match status" value="1"/>
</dbReference>
<evidence type="ECO:0000313" key="6">
    <source>
        <dbReference type="EMBL" id="UTD16649.1"/>
    </source>
</evidence>
<dbReference type="AlphaFoldDB" id="A0AAE9SI92"/>
<reference evidence="6" key="2">
    <citation type="submission" date="2020-04" db="EMBL/GenBank/DDBJ databases">
        <title>Tenacibaculum mesophilum bac2.</title>
        <authorList>
            <person name="Li M."/>
        </authorList>
    </citation>
    <scope>NUCLEOTIDE SEQUENCE</scope>
    <source>
        <strain evidence="6">Bac2</strain>
    </source>
</reference>
<dbReference type="Pfam" id="PF12833">
    <property type="entry name" value="HTH_18"/>
    <property type="match status" value="1"/>
</dbReference>
<proteinExistence type="predicted"/>
<dbReference type="SMART" id="SM00342">
    <property type="entry name" value="HTH_ARAC"/>
    <property type="match status" value="1"/>
</dbReference>
<reference evidence="5 7" key="1">
    <citation type="submission" date="2018-09" db="EMBL/GenBank/DDBJ databases">
        <title>Insights into the microbiota of Asian seabass (Lates calcarifer) with tenacibaculosis symptoms and description of sp. nov. Tenacibaculum singaporense.</title>
        <authorList>
            <person name="Miyake S."/>
            <person name="Soh M."/>
            <person name="Azman M.N."/>
            <person name="Ngoh S.Y."/>
            <person name="Orban L."/>
            <person name="Seedorf H."/>
        </authorList>
    </citation>
    <scope>NUCLEOTIDE SEQUENCE [LARGE SCALE GENOMIC DNA]</scope>
    <source>
        <strain evidence="5 7">DSM 13764</strain>
    </source>
</reference>
<dbReference type="SUPFAM" id="SSF46689">
    <property type="entry name" value="Homeodomain-like"/>
    <property type="match status" value="1"/>
</dbReference>
<dbReference type="InterPro" id="IPR018060">
    <property type="entry name" value="HTH_AraC"/>
</dbReference>
<evidence type="ECO:0000313" key="7">
    <source>
        <dbReference type="Proteomes" id="UP000269693"/>
    </source>
</evidence>
<evidence type="ECO:0000259" key="4">
    <source>
        <dbReference type="PROSITE" id="PS01124"/>
    </source>
</evidence>
<evidence type="ECO:0000256" key="2">
    <source>
        <dbReference type="ARBA" id="ARBA00023125"/>
    </source>
</evidence>
<dbReference type="GO" id="GO:0003700">
    <property type="term" value="F:DNA-binding transcription factor activity"/>
    <property type="evidence" value="ECO:0007669"/>
    <property type="project" value="InterPro"/>
</dbReference>
<protein>
    <submittedName>
        <fullName evidence="6">AraC family transcriptional regulator</fullName>
    </submittedName>
</protein>
<accession>A0AAE9SI92</accession>
<evidence type="ECO:0000256" key="1">
    <source>
        <dbReference type="ARBA" id="ARBA00023015"/>
    </source>
</evidence>
<evidence type="ECO:0000313" key="5">
    <source>
        <dbReference type="EMBL" id="AZJ31173.1"/>
    </source>
</evidence>
<name>A0AAE9SI92_9FLAO</name>
<keyword evidence="2" id="KW-0238">DNA-binding</keyword>
<gene>
    <name evidence="5" type="ORF">D6200_00735</name>
    <name evidence="6" type="ORF">HER15_14660</name>
</gene>
<keyword evidence="3" id="KW-0804">Transcription</keyword>
<feature type="domain" description="HTH araC/xylS-type" evidence="4">
    <location>
        <begin position="225"/>
        <end position="303"/>
    </location>
</feature>
<dbReference type="InterPro" id="IPR009057">
    <property type="entry name" value="Homeodomain-like_sf"/>
</dbReference>
<organism evidence="6 8">
    <name type="scientific">Tenacibaculum mesophilum</name>
    <dbReference type="NCBI Taxonomy" id="104268"/>
    <lineage>
        <taxon>Bacteria</taxon>
        <taxon>Pseudomonadati</taxon>
        <taxon>Bacteroidota</taxon>
        <taxon>Flavobacteriia</taxon>
        <taxon>Flavobacteriales</taxon>
        <taxon>Flavobacteriaceae</taxon>
        <taxon>Tenacibaculum</taxon>
    </lineage>
</organism>
<sequence>MQHFKNIAAYCKAINISPPKHPDFDIRSFKDNMPTIVSQMPAFRHEFYAIAIKVEGSGIAITGHFKDFPDGSVIFFNSPFQLISWDIIPDWNGYYLMFSKDFIAKSNFLQDILSHFSFLKIEKSTPFEVSKDDVTKILSVYNAIYNEYHSDNVDKFQLIESYLLLLLNVVKRYFHKNISNTNAAAEIRKTDLKILSRFQSQIEISFYPNSIISNKTNPHTTRFYAELLNIHPNHLNAVVKLITGQTAKQTIQKHVLHLAKSRLIHSEASIKEIAYGLHFDSPNSFSSFFKKHTQKTPASYRKIANL</sequence>
<dbReference type="EMBL" id="CP032544">
    <property type="protein sequence ID" value="AZJ31173.1"/>
    <property type="molecule type" value="Genomic_DNA"/>
</dbReference>
<dbReference type="PROSITE" id="PS01124">
    <property type="entry name" value="HTH_ARAC_FAMILY_2"/>
    <property type="match status" value="1"/>
</dbReference>
<dbReference type="GO" id="GO:0043565">
    <property type="term" value="F:sequence-specific DNA binding"/>
    <property type="evidence" value="ECO:0007669"/>
    <property type="project" value="InterPro"/>
</dbReference>
<dbReference type="Proteomes" id="UP001056837">
    <property type="component" value="Chromosome"/>
</dbReference>
<evidence type="ECO:0000256" key="3">
    <source>
        <dbReference type="ARBA" id="ARBA00023163"/>
    </source>
</evidence>
<keyword evidence="7" id="KW-1185">Reference proteome</keyword>
<dbReference type="Gene3D" id="1.10.10.60">
    <property type="entry name" value="Homeodomain-like"/>
    <property type="match status" value="1"/>
</dbReference>
<dbReference type="RefSeq" id="WP_073181305.1">
    <property type="nucleotide sequence ID" value="NZ_CP032544.1"/>
</dbReference>
<evidence type="ECO:0000313" key="8">
    <source>
        <dbReference type="Proteomes" id="UP001056837"/>
    </source>
</evidence>